<protein>
    <recommendedName>
        <fullName evidence="1">YcaO domain-containing protein</fullName>
    </recommendedName>
</protein>
<name>B0RCU6_CLASE</name>
<evidence type="ECO:0000313" key="2">
    <source>
        <dbReference type="EMBL" id="CAQ03036.1"/>
    </source>
</evidence>
<dbReference type="PANTHER" id="PTHR37809">
    <property type="entry name" value="RIBOSOMAL PROTEIN S12 METHYLTHIOTRANSFERASE ACCESSORY FACTOR YCAO"/>
    <property type="match status" value="1"/>
</dbReference>
<sequence length="349" mass="37916">MRRGTTDEMRETGDLILGPDAWEFFSDEQLADPAMPHARWTDDAPLWWREGVDASTGRRAWAPAQLVHLAGPWPGDASIAYATSNGLACGITETEARISGLLEAVERDAFMLTWYNRLSLPHVDVSTPRLRRFISTYIRPTGLQLHLIDMSVFSGIPTVLAVVRNPHTGLAPVAIGAASAATIERAGEKAATEGMYTRTWMKTEQREGNALHSTDWAGDVSSFEDHIRLFAGTDLVPELDFLTADTGTTGPGRSRNFDDSDPDALWSALVGHLADGGTPVVAFDLTSPDVVEAGARVSKVVLPGYRQLDATYAGRMLGGSRLREESHRLGLAPGPFTHADLNHVPHPFP</sequence>
<gene>
    <name evidence="2" type="ordered locus">CMS2965</name>
</gene>
<dbReference type="Gene3D" id="3.30.40.250">
    <property type="match status" value="1"/>
</dbReference>
<dbReference type="KEGG" id="cms:CMS2965"/>
<evidence type="ECO:0000259" key="1">
    <source>
        <dbReference type="PROSITE" id="PS51664"/>
    </source>
</evidence>
<dbReference type="HOGENOM" id="CLU_020793_2_1_11"/>
<dbReference type="PROSITE" id="PS51664">
    <property type="entry name" value="YCAO"/>
    <property type="match status" value="1"/>
</dbReference>
<reference evidence="2 3" key="1">
    <citation type="journal article" date="2008" name="J. Bacteriol.">
        <title>Genome of the actinomycete plant pathogen Clavibacter michiganensis subsp. sepedonicus suggests recent niche adaptation.</title>
        <authorList>
            <person name="Bentley S.D."/>
            <person name="Corton C."/>
            <person name="Brown S.E."/>
            <person name="Barron A."/>
            <person name="Clark L."/>
            <person name="Doggett J."/>
            <person name="Harris B."/>
            <person name="Ormond D."/>
            <person name="Quail M.A."/>
            <person name="May G."/>
            <person name="Francis D."/>
            <person name="Knudson D."/>
            <person name="Parkhill J."/>
            <person name="Ishimaru C.A."/>
        </authorList>
    </citation>
    <scope>NUCLEOTIDE SEQUENCE [LARGE SCALE GENOMIC DNA]</scope>
    <source>
        <strain evidence="3">ATCC 33113 / DSM 20744 / JCM 9667 / LMG 2889 / ICMP 2535 / C-1</strain>
    </source>
</reference>
<dbReference type="PANTHER" id="PTHR37809:SF1">
    <property type="entry name" value="RIBOSOMAL PROTEIN S12 METHYLTHIOTRANSFERASE ACCESSORY FACTOR YCAO"/>
    <property type="match status" value="1"/>
</dbReference>
<accession>B0RCU6</accession>
<dbReference type="Pfam" id="PF02624">
    <property type="entry name" value="YcaO"/>
    <property type="match status" value="1"/>
</dbReference>
<feature type="domain" description="YcaO" evidence="1">
    <location>
        <begin position="1"/>
        <end position="349"/>
    </location>
</feature>
<dbReference type="AlphaFoldDB" id="B0RCU6"/>
<dbReference type="Proteomes" id="UP000001318">
    <property type="component" value="Chromosome"/>
</dbReference>
<dbReference type="Gene3D" id="3.30.160.660">
    <property type="match status" value="1"/>
</dbReference>
<dbReference type="InterPro" id="IPR027624">
    <property type="entry name" value="TOMM_cyclo_SagD"/>
</dbReference>
<dbReference type="eggNOG" id="COG1944">
    <property type="taxonomic scope" value="Bacteria"/>
</dbReference>
<dbReference type="InterPro" id="IPR003776">
    <property type="entry name" value="YcaO-like_dom"/>
</dbReference>
<dbReference type="NCBIfam" id="TIGR03604">
    <property type="entry name" value="TOMM_cyclo_SagD"/>
    <property type="match status" value="1"/>
</dbReference>
<dbReference type="RefSeq" id="WP_012300186.1">
    <property type="nucleotide sequence ID" value="NZ_JBPFTZ010000016.1"/>
</dbReference>
<dbReference type="Gene3D" id="3.30.1330.230">
    <property type="match status" value="1"/>
</dbReference>
<dbReference type="EMBL" id="AM849034">
    <property type="protein sequence ID" value="CAQ03036.1"/>
    <property type="molecule type" value="Genomic_DNA"/>
</dbReference>
<evidence type="ECO:0000313" key="3">
    <source>
        <dbReference type="Proteomes" id="UP000001318"/>
    </source>
</evidence>
<dbReference type="STRING" id="31964.CMS2965"/>
<keyword evidence="3" id="KW-1185">Reference proteome</keyword>
<organism evidence="2 3">
    <name type="scientific">Clavibacter sepedonicus</name>
    <name type="common">Clavibacter michiganensis subsp. sepedonicus</name>
    <dbReference type="NCBI Taxonomy" id="31964"/>
    <lineage>
        <taxon>Bacteria</taxon>
        <taxon>Bacillati</taxon>
        <taxon>Actinomycetota</taxon>
        <taxon>Actinomycetes</taxon>
        <taxon>Micrococcales</taxon>
        <taxon>Microbacteriaceae</taxon>
        <taxon>Clavibacter</taxon>
    </lineage>
</organism>
<proteinExistence type="predicted"/>